<evidence type="ECO:0000313" key="2">
    <source>
        <dbReference type="EMBL" id="GAA4303030.1"/>
    </source>
</evidence>
<comment type="caution">
    <text evidence="2">The sequence shown here is derived from an EMBL/GenBank/DDBJ whole genome shotgun (WGS) entry which is preliminary data.</text>
</comment>
<protein>
    <recommendedName>
        <fullName evidence="1">Secretion system C-terminal sorting domain-containing protein</fullName>
    </recommendedName>
</protein>
<keyword evidence="3" id="KW-1185">Reference proteome</keyword>
<dbReference type="EMBL" id="BAABGX010000002">
    <property type="protein sequence ID" value="GAA4303030.1"/>
    <property type="molecule type" value="Genomic_DNA"/>
</dbReference>
<accession>A0ABP8FGB2</accession>
<dbReference type="InterPro" id="IPR026444">
    <property type="entry name" value="Secre_tail"/>
</dbReference>
<name>A0ABP8FGB2_9BACT</name>
<evidence type="ECO:0000259" key="1">
    <source>
        <dbReference type="Pfam" id="PF18962"/>
    </source>
</evidence>
<dbReference type="Pfam" id="PF18962">
    <property type="entry name" value="Por_Secre_tail"/>
    <property type="match status" value="1"/>
</dbReference>
<dbReference type="Proteomes" id="UP001501844">
    <property type="component" value="Unassembled WGS sequence"/>
</dbReference>
<proteinExistence type="predicted"/>
<dbReference type="NCBIfam" id="TIGR04183">
    <property type="entry name" value="Por_Secre_tail"/>
    <property type="match status" value="1"/>
</dbReference>
<organism evidence="2 3">
    <name type="scientific">Nibribacter koreensis</name>
    <dbReference type="NCBI Taxonomy" id="1084519"/>
    <lineage>
        <taxon>Bacteria</taxon>
        <taxon>Pseudomonadati</taxon>
        <taxon>Bacteroidota</taxon>
        <taxon>Cytophagia</taxon>
        <taxon>Cytophagales</taxon>
        <taxon>Hymenobacteraceae</taxon>
        <taxon>Nibribacter</taxon>
    </lineage>
</organism>
<evidence type="ECO:0000313" key="3">
    <source>
        <dbReference type="Proteomes" id="UP001501844"/>
    </source>
</evidence>
<feature type="domain" description="Secretion system C-terminal sorting" evidence="1">
    <location>
        <begin position="1080"/>
        <end position="1145"/>
    </location>
</feature>
<gene>
    <name evidence="2" type="ORF">GCM10023183_15260</name>
</gene>
<sequence length="1153" mass="120517">MVQAQTSPTYSPGDYRTASAGTLSQTAGTASLEQFNNENTWVATSYPLPANATLYVQHAAQAEGTLEVNKVMIAPSQTFIIKPTAYLTTTTLLSIAPGATLMMQGDVHAKGTLQLDANAKLTINSSSYQGQSNLWAGVEEIDPTSEIKIEDAAPGMALFVPGRMSLQANGYALGNLSLALTKTNTQWVLTEASANLAAGQVSISLPSSSSLLFTGANSQVGFGQSVLLAGGTYYVQNQAGGTSSLVMAGGLQVGNSAVLQLNQTGSASALTQVDLKGNLTVDPTSSIINSATVASNTSGIRLTGTDWQIIQVAGAFHHASLTVKAGSKARLASNLTINPNNSVYAGTLTVENGAFLDFNADAAGNGFVVAGQGHFRSEQGSTLYITSAQGINASGASGNVQVTDTRRTFNQVATFVYSGTVPQQTGNAFTTTASGKVLIIDNPTSVTLTQSTGISNNTSISATGGRLEILQGKFITTPTADITSTGRLVMRGGVYQIQMLNTQVPLLTGTYDLTGGVIELAGNGNQTLKGGTYPALIISGSNTLGVNAKTISSTTTITQNLTILPNAILDASNKSLKGDGGLTMTGGTLRLGRVTTTLPELAGVNNPYNLTGGTIEFYGTLSGQYQSIKGTYGASKKITYHNLQLNAVQASGTDGESNITSSANFDVSGTLSVNAPTVFQVVSSRTIAGTGSFIVQPGATLLYGSPQGIKTSGTGTQDGNIRVSGTRTFSPEASYGFIGTSEMVTGNGLPATVANLLVAKTSNGITLTNSVAVTGTFTLKTGLFKTDTRELYVANASPSALVVSDPALYIQGNLRRAMATTGTYSFPVGSAAGKRTLDVTSNELAGNGFQSVLVSFQPLANHQDSDMFLEENDAYYTSMQADGVWQVDPNAMPATGTYTAVASLQGFSNLTDNQFALLVRPKSSVSGRDWTTGGGILEGENKEGRTVLGGYAKRSFMTQFGQMGIGNATMGVLPVTWLSVTGKRHRDSNVIEWATATEINNDRFEIEYSLDGKTFKQAGTIKGAGNSSMVQKYIFTHAYPSPRLTYYRIKQIDVDGAFELSKVITVKANNATQSGQLTAYPNPTSDVLQVAGLVPNSSSQIDIFTLTGQKIYSTSTNPDGTSSKIQVKHLPSGTYVLQLSQEGITQRLRFIKQ</sequence>
<reference evidence="3" key="1">
    <citation type="journal article" date="2019" name="Int. J. Syst. Evol. Microbiol.">
        <title>The Global Catalogue of Microorganisms (GCM) 10K type strain sequencing project: providing services to taxonomists for standard genome sequencing and annotation.</title>
        <authorList>
            <consortium name="The Broad Institute Genomics Platform"/>
            <consortium name="The Broad Institute Genome Sequencing Center for Infectious Disease"/>
            <person name="Wu L."/>
            <person name="Ma J."/>
        </authorList>
    </citation>
    <scope>NUCLEOTIDE SEQUENCE [LARGE SCALE GENOMIC DNA]</scope>
    <source>
        <strain evidence="3">JCM 17917</strain>
    </source>
</reference>